<evidence type="ECO:0000259" key="2">
    <source>
        <dbReference type="PROSITE" id="PS51126"/>
    </source>
</evidence>
<feature type="coiled-coil region" evidence="1">
    <location>
        <begin position="91"/>
        <end position="146"/>
    </location>
</feature>
<dbReference type="Proteomes" id="UP000734854">
    <property type="component" value="Unassembled WGS sequence"/>
</dbReference>
<organism evidence="3 4">
    <name type="scientific">Zingiber officinale</name>
    <name type="common">Ginger</name>
    <name type="synonym">Amomum zingiber</name>
    <dbReference type="NCBI Taxonomy" id="94328"/>
    <lineage>
        <taxon>Eukaryota</taxon>
        <taxon>Viridiplantae</taxon>
        <taxon>Streptophyta</taxon>
        <taxon>Embryophyta</taxon>
        <taxon>Tracheophyta</taxon>
        <taxon>Spermatophyta</taxon>
        <taxon>Magnoliopsida</taxon>
        <taxon>Liliopsida</taxon>
        <taxon>Zingiberales</taxon>
        <taxon>Zingiberaceae</taxon>
        <taxon>Zingiber</taxon>
    </lineage>
</organism>
<gene>
    <name evidence="3" type="ORF">ZIOFF_047960</name>
</gene>
<dbReference type="PANTHER" id="PTHR16027">
    <property type="entry name" value="DILUTE DOMAIN-CONTAINING PROTEIN YPR089W"/>
    <property type="match status" value="1"/>
</dbReference>
<dbReference type="InterPro" id="IPR052072">
    <property type="entry name" value="Vascular_dev_regulator"/>
</dbReference>
<dbReference type="PROSITE" id="PS51126">
    <property type="entry name" value="DILUTE"/>
    <property type="match status" value="1"/>
</dbReference>
<feature type="domain" description="Dilute" evidence="2">
    <location>
        <begin position="280"/>
        <end position="497"/>
    </location>
</feature>
<keyword evidence="4" id="KW-1185">Reference proteome</keyword>
<dbReference type="SMART" id="SM01132">
    <property type="entry name" value="DIL"/>
    <property type="match status" value="1"/>
</dbReference>
<comment type="caution">
    <text evidence="3">The sequence shown here is derived from an EMBL/GenBank/DDBJ whole genome shotgun (WGS) entry which is preliminary data.</text>
</comment>
<dbReference type="EMBL" id="JACMSC010000013">
    <property type="protein sequence ID" value="KAG6492988.1"/>
    <property type="molecule type" value="Genomic_DNA"/>
</dbReference>
<reference evidence="3 4" key="1">
    <citation type="submission" date="2020-08" db="EMBL/GenBank/DDBJ databases">
        <title>Plant Genome Project.</title>
        <authorList>
            <person name="Zhang R.-G."/>
        </authorList>
    </citation>
    <scope>NUCLEOTIDE SEQUENCE [LARGE SCALE GENOMIC DNA]</scope>
    <source>
        <tissue evidence="3">Rhizome</tissue>
    </source>
</reference>
<proteinExistence type="predicted"/>
<keyword evidence="1" id="KW-0175">Coiled coil</keyword>
<dbReference type="PANTHER" id="PTHR16027:SF6">
    <property type="entry name" value="DILUTE DOMAIN-CONTAINING PROTEIN"/>
    <property type="match status" value="1"/>
</dbReference>
<evidence type="ECO:0000313" key="3">
    <source>
        <dbReference type="EMBL" id="KAG6492988.1"/>
    </source>
</evidence>
<protein>
    <recommendedName>
        <fullName evidence="2">Dilute domain-containing protein</fullName>
    </recommendedName>
</protein>
<accession>A0A8J5FNW3</accession>
<dbReference type="InterPro" id="IPR002710">
    <property type="entry name" value="Dilute_dom"/>
</dbReference>
<sequence length="561" mass="64335">MFTALCKVELEEKKDTEIVTLKDMLNMMQLQVEEAKLMVIKERKVAQKAMEEASPVIKETRVFVDDRRNFDSLTSEIELLKVSLVAKKQLTDAANKEKSEIQARYNQLVKKVQDFEMKVDQLQETIRRLEEKVSNVESENQVLRQQAVAISPTSRLVTTNSEATIVLDPETEDLQQKSLNEKQQFLFIFPQGYQDLFIECICQDLGFSKDRPVAACITHKCLLHWRSFEVETTNIFDRIIQAIGWVIEVKPCLLHGIGNSPRSAVIPFFNDRVVGSSSDFQIVEVKYPALLFKQQLIAFVEKIYGMIRDNLKKEIGPILRLCIQAPRTSRASLVKVTRSQANAMALKVLISHWQGIVPPFLVRKVFMQIFSFINVQLFNSLLLRRECCSFSNGEYVKAGLAELEQWCYEATEKYAGSAWDELKHVRQTVGFLVCPFFSVCISHQKPKKTLEELTQDLCPALSVQQLHRISTMYWDDKYGTHSVSSEAIVSMRSIMNEDSKSFSNTFLLDDDSRIPFTVDELWAAEHCNLSMKKPEAAELKRKLSPQTHSRSREILVIAVKD</sequence>
<dbReference type="AlphaFoldDB" id="A0A8J5FNW3"/>
<evidence type="ECO:0000256" key="1">
    <source>
        <dbReference type="SAM" id="Coils"/>
    </source>
</evidence>
<dbReference type="Pfam" id="PF01843">
    <property type="entry name" value="DIL"/>
    <property type="match status" value="1"/>
</dbReference>
<evidence type="ECO:0000313" key="4">
    <source>
        <dbReference type="Proteomes" id="UP000734854"/>
    </source>
</evidence>
<name>A0A8J5FNW3_ZINOF</name>